<proteinExistence type="predicted"/>
<evidence type="ECO:0000313" key="5">
    <source>
        <dbReference type="Proteomes" id="UP000192917"/>
    </source>
</evidence>
<dbReference type="InterPro" id="IPR058789">
    <property type="entry name" value="ApnL_C"/>
</dbReference>
<feature type="domain" description="D-apionate lactonase N-terminal" evidence="1">
    <location>
        <begin position="20"/>
        <end position="243"/>
    </location>
</feature>
<dbReference type="EMBL" id="FWZX01000001">
    <property type="protein sequence ID" value="SME90289.1"/>
    <property type="molecule type" value="Genomic_DNA"/>
</dbReference>
<evidence type="ECO:0000259" key="1">
    <source>
        <dbReference type="Pfam" id="PF25837"/>
    </source>
</evidence>
<gene>
    <name evidence="4" type="ORF">SAMN05428998_101293</name>
</gene>
<dbReference type="Pfam" id="PF25838">
    <property type="entry name" value="Apionate_lact_M"/>
    <property type="match status" value="1"/>
</dbReference>
<dbReference type="Proteomes" id="UP000192917">
    <property type="component" value="Unassembled WGS sequence"/>
</dbReference>
<dbReference type="AlphaFoldDB" id="A0A1Y6B6B4"/>
<evidence type="ECO:0000259" key="2">
    <source>
        <dbReference type="Pfam" id="PF25838"/>
    </source>
</evidence>
<name>A0A1Y6B6B4_9PROT</name>
<sequence>MAPEPSRGEPSRGEPSRAIRLYGTEQQVAPPLLLRAGRLTAEFEAGNLRYIRLDGLELLRAVSFIVRDRNWGTYDPEIANLEIDQVEGRFRVSYDAVTKDAGQAFRYRAVIEGREDGLAFRAQGEALSDFVTNRTGFVVLHPAGLAGLAVEMEKVDGSRVAGRFPELIDPVQPMMDLRCLTHEAAPGLTVACRLEGEAYEMEDQRNWTDASYKTYVRPLAKPWPYTLEAGSRLEQSVTLTISGRAPARAAGGEALAVTIGAALGPAPSLGLGLDPDEIGPSGAVAAALAEAGAGHLVCHYDPRRGHDRTALERSAALAARLGATPWLEAVIATVEAAGQEVAALGETVAALGSPFEVVLLSPAPDLKCTLPGSVWPPAPDAEALFRAARQAFPKARLGGGMFSYFTELNRKRPPTALIDLVSFTTSALVHAGDDRSAMEGLESLPAIAASARAIAGGLPVSVGPSAIGMRQNPYGAAPMDNPDNLRQAMNFNDPRQRGLFNAAWTLGYYSRFAAGGAEAIAVGGTTGPFGLVHTPQPWPTPGWERQGALYPAFHVVRGLARLAGRPLSTLDSPAPSRLQGVAVETAEGRELWLANLTAEPLRVSLPAAARGVALLDAERFVEAAGDSGLADRLSAPADPGALTLDAYAVARVRLA</sequence>
<feature type="domain" description="D-apionate lactonase TIM barrel" evidence="2">
    <location>
        <begin position="269"/>
        <end position="564"/>
    </location>
</feature>
<dbReference type="STRING" id="560819.SAMN05428998_101293"/>
<dbReference type="Pfam" id="PF25839">
    <property type="entry name" value="Apionate_lact_C"/>
    <property type="match status" value="1"/>
</dbReference>
<keyword evidence="5" id="KW-1185">Reference proteome</keyword>
<dbReference type="InterPro" id="IPR058787">
    <property type="entry name" value="ApnL_M"/>
</dbReference>
<organism evidence="4 5">
    <name type="scientific">Tistlia consotensis USBA 355</name>
    <dbReference type="NCBI Taxonomy" id="560819"/>
    <lineage>
        <taxon>Bacteria</taxon>
        <taxon>Pseudomonadati</taxon>
        <taxon>Pseudomonadota</taxon>
        <taxon>Alphaproteobacteria</taxon>
        <taxon>Rhodospirillales</taxon>
        <taxon>Rhodovibrionaceae</taxon>
        <taxon>Tistlia</taxon>
    </lineage>
</organism>
<evidence type="ECO:0000259" key="3">
    <source>
        <dbReference type="Pfam" id="PF25839"/>
    </source>
</evidence>
<accession>A0A1Y6B6B4</accession>
<dbReference type="InterPro" id="IPR058788">
    <property type="entry name" value="ApnL_N"/>
</dbReference>
<protein>
    <submittedName>
        <fullName evidence="4">Uncharacterized protein</fullName>
    </submittedName>
</protein>
<dbReference type="RefSeq" id="WP_143596118.1">
    <property type="nucleotide sequence ID" value="NZ_FWZX01000001.1"/>
</dbReference>
<dbReference type="Pfam" id="PF25837">
    <property type="entry name" value="Apionate_lact_N"/>
    <property type="match status" value="1"/>
</dbReference>
<feature type="domain" description="D-apionate lactonase C-terminal" evidence="3">
    <location>
        <begin position="575"/>
        <end position="652"/>
    </location>
</feature>
<reference evidence="4 5" key="1">
    <citation type="submission" date="2017-04" db="EMBL/GenBank/DDBJ databases">
        <authorList>
            <person name="Afonso C.L."/>
            <person name="Miller P.J."/>
            <person name="Scott M.A."/>
            <person name="Spackman E."/>
            <person name="Goraichik I."/>
            <person name="Dimitrov K.M."/>
            <person name="Suarez D.L."/>
            <person name="Swayne D.E."/>
        </authorList>
    </citation>
    <scope>NUCLEOTIDE SEQUENCE [LARGE SCALE GENOMIC DNA]</scope>
    <source>
        <strain evidence="4 5">USBA 355</strain>
    </source>
</reference>
<evidence type="ECO:0000313" key="4">
    <source>
        <dbReference type="EMBL" id="SME90289.1"/>
    </source>
</evidence>